<feature type="domain" description="DUF6242" evidence="2">
    <location>
        <begin position="40"/>
        <end position="156"/>
    </location>
</feature>
<dbReference type="RefSeq" id="WP_007174762.1">
    <property type="nucleotide sequence ID" value="NZ_GG704782.1"/>
</dbReference>
<feature type="signal peptide" evidence="1">
    <location>
        <begin position="1"/>
        <end position="22"/>
    </location>
</feature>
<dbReference type="InterPro" id="IPR015943">
    <property type="entry name" value="WD40/YVTN_repeat-like_dom_sf"/>
</dbReference>
<keyword evidence="1" id="KW-0732">Signal</keyword>
<protein>
    <submittedName>
        <fullName evidence="4">BNR/Asp-box repeat protein</fullName>
    </submittedName>
</protein>
<organism evidence="4 5">
    <name type="scientific">Hallella bergensis DSM 17361</name>
    <dbReference type="NCBI Taxonomy" id="585502"/>
    <lineage>
        <taxon>Bacteria</taxon>
        <taxon>Pseudomonadati</taxon>
        <taxon>Bacteroidota</taxon>
        <taxon>Bacteroidia</taxon>
        <taxon>Bacteroidales</taxon>
        <taxon>Prevotellaceae</taxon>
        <taxon>Hallella</taxon>
    </lineage>
</organism>
<dbReference type="Gene3D" id="2.130.10.10">
    <property type="entry name" value="YVTN repeat-like/Quinoprotein amine dehydrogenase"/>
    <property type="match status" value="1"/>
</dbReference>
<accession>D1PTX8</accession>
<dbReference type="EMBL" id="ACKS01000020">
    <property type="protein sequence ID" value="EFA45186.1"/>
    <property type="molecule type" value="Genomic_DNA"/>
</dbReference>
<feature type="chain" id="PRO_5003025871" evidence="1">
    <location>
        <begin position="23"/>
        <end position="457"/>
    </location>
</feature>
<evidence type="ECO:0000259" key="3">
    <source>
        <dbReference type="Pfam" id="PF25852"/>
    </source>
</evidence>
<name>D1PTX8_9BACT</name>
<dbReference type="Proteomes" id="UP000003160">
    <property type="component" value="Unassembled WGS sequence"/>
</dbReference>
<dbReference type="SUPFAM" id="SSF110296">
    <property type="entry name" value="Oligoxyloglucan reducing end-specific cellobiohydrolase"/>
    <property type="match status" value="1"/>
</dbReference>
<dbReference type="InterPro" id="IPR058667">
    <property type="entry name" value="DUF6242_C"/>
</dbReference>
<dbReference type="HOGENOM" id="CLU_042770_1_0_10"/>
<reference evidence="4 5" key="1">
    <citation type="submission" date="2009-10" db="EMBL/GenBank/DDBJ databases">
        <authorList>
            <person name="Qin X."/>
            <person name="Bachman B."/>
            <person name="Battles P."/>
            <person name="Bell A."/>
            <person name="Bess C."/>
            <person name="Bickham C."/>
            <person name="Chaboub L."/>
            <person name="Chen D."/>
            <person name="Coyle M."/>
            <person name="Deiros D.R."/>
            <person name="Dinh H."/>
            <person name="Forbes L."/>
            <person name="Fowler G."/>
            <person name="Francisco L."/>
            <person name="Fu Q."/>
            <person name="Gubbala S."/>
            <person name="Hale W."/>
            <person name="Han Y."/>
            <person name="Hemphill L."/>
            <person name="Highlander S.K."/>
            <person name="Hirani K."/>
            <person name="Hogues M."/>
            <person name="Jackson L."/>
            <person name="Jakkamsetti A."/>
            <person name="Javaid M."/>
            <person name="Jiang H."/>
            <person name="Korchina V."/>
            <person name="Kovar C."/>
            <person name="Lara F."/>
            <person name="Lee S."/>
            <person name="Mata R."/>
            <person name="Mathew T."/>
            <person name="Moen C."/>
            <person name="Morales K."/>
            <person name="Munidasa M."/>
            <person name="Nazareth L."/>
            <person name="Ngo R."/>
            <person name="Nguyen L."/>
            <person name="Okwuonu G."/>
            <person name="Ongeri F."/>
            <person name="Patil S."/>
            <person name="Petrosino J."/>
            <person name="Pham C."/>
            <person name="Pham P."/>
            <person name="Pu L.-L."/>
            <person name="Puazo M."/>
            <person name="Raj R."/>
            <person name="Reid J."/>
            <person name="Rouhana J."/>
            <person name="Saada N."/>
            <person name="Shang Y."/>
            <person name="Simmons D."/>
            <person name="Thornton R."/>
            <person name="Warren J."/>
            <person name="Weissenberger G."/>
            <person name="Zhang J."/>
            <person name="Zhang L."/>
            <person name="Zhou C."/>
            <person name="Zhu D."/>
            <person name="Muzny D."/>
            <person name="Worley K."/>
            <person name="Gibbs R."/>
        </authorList>
    </citation>
    <scope>NUCLEOTIDE SEQUENCE [LARGE SCALE GENOMIC DNA]</scope>
    <source>
        <strain evidence="4 5">DSM 17361</strain>
    </source>
</reference>
<dbReference type="PROSITE" id="PS51257">
    <property type="entry name" value="PROKAR_LIPOPROTEIN"/>
    <property type="match status" value="1"/>
</dbReference>
<proteinExistence type="predicted"/>
<evidence type="ECO:0000313" key="5">
    <source>
        <dbReference type="Proteomes" id="UP000003160"/>
    </source>
</evidence>
<feature type="domain" description="DUF6242" evidence="3">
    <location>
        <begin position="163"/>
        <end position="448"/>
    </location>
</feature>
<dbReference type="Pfam" id="PF19755">
    <property type="entry name" value="DUF6242"/>
    <property type="match status" value="1"/>
</dbReference>
<sequence>MMKKLMSVVIMVSAMCLLSSCLKDNNDEITYHDDTAVTGFSLGTLKRHLHTTAKDGVTDSVYTVAYNAKDFAFSIDQTRKLIYNPDSLPQGTDASKIMASITSKNSGTIVLNLKDRSGRDSLCYYNPKDTLDFTEPMRLRVYNMRKTAYREYIVKVNIHQETGDEMTWKQGSFAELAGVAERKLIENNGTMYLFGMKEGKTVAFRQEGDSFKPLGISFGSKAYKNVVAMEGWLYVFDGKSVKRSADGLSWKETGSPTGLTQLVGASSNKLYALAAGGLMSSADNGATWSTNALDDNAANLPTENICFVCIPAKTNAQTNSLMIIGTRDGETKIWRKVEENASGSQDQPWAFYSPDDYNKHTLPALTNLQVISYDNALLALGGDLSTLYSSKDQGLTWFATDSYKLPASLPRRETPFSMVCGNKNMIYITQANDAIVRTGRIARMGWAREERTLTASR</sequence>
<evidence type="ECO:0000259" key="2">
    <source>
        <dbReference type="Pfam" id="PF19755"/>
    </source>
</evidence>
<dbReference type="InterPro" id="IPR046209">
    <property type="entry name" value="DUF6242_N"/>
</dbReference>
<dbReference type="Pfam" id="PF25852">
    <property type="entry name" value="DUF6242_C"/>
    <property type="match status" value="1"/>
</dbReference>
<evidence type="ECO:0000256" key="1">
    <source>
        <dbReference type="SAM" id="SignalP"/>
    </source>
</evidence>
<dbReference type="eggNOG" id="COG4447">
    <property type="taxonomic scope" value="Bacteria"/>
</dbReference>
<comment type="caution">
    <text evidence="4">The sequence shown here is derived from an EMBL/GenBank/DDBJ whole genome shotgun (WGS) entry which is preliminary data.</text>
</comment>
<keyword evidence="5" id="KW-1185">Reference proteome</keyword>
<evidence type="ECO:0000313" key="4">
    <source>
        <dbReference type="EMBL" id="EFA45186.1"/>
    </source>
</evidence>
<gene>
    <name evidence="4" type="ORF">HMPREF0645_0413</name>
</gene>
<dbReference type="OrthoDB" id="1078890at2"/>
<dbReference type="AlphaFoldDB" id="D1PTX8"/>